<keyword evidence="3" id="KW-0285">Flavoprotein</keyword>
<evidence type="ECO:0000256" key="5">
    <source>
        <dbReference type="ARBA" id="ARBA00023002"/>
    </source>
</evidence>
<dbReference type="GO" id="GO:0016491">
    <property type="term" value="F:oxidoreductase activity"/>
    <property type="evidence" value="ECO:0007669"/>
    <property type="project" value="UniProtKB-KW"/>
</dbReference>
<dbReference type="Gene3D" id="3.30.9.10">
    <property type="entry name" value="D-Amino Acid Oxidase, subunit A, domain 2"/>
    <property type="match status" value="1"/>
</dbReference>
<dbReference type="Pfam" id="PF01266">
    <property type="entry name" value="DAO"/>
    <property type="match status" value="1"/>
</dbReference>
<organism evidence="8 9">
    <name type="scientific">Lipingzhangella rawalii</name>
    <dbReference type="NCBI Taxonomy" id="2055835"/>
    <lineage>
        <taxon>Bacteria</taxon>
        <taxon>Bacillati</taxon>
        <taxon>Actinomycetota</taxon>
        <taxon>Actinomycetes</taxon>
        <taxon>Streptosporangiales</taxon>
        <taxon>Nocardiopsidaceae</taxon>
        <taxon>Lipingzhangella</taxon>
    </lineage>
</organism>
<sequence>MTTHNIEHDPTRRPYDLLVIGGGISGLSTAWQAARSGLRVAVVDRGDLGAETSSASTKLVHGGLRYLATGSAGLVWENHAERRALAERVAPHLVRPMPFLLPLYRGGPHGPAKIGAGMVTYSALSGFHDGLGRLVGPRRARQMAPELRTTGLRSCGLYHDHQMNDSRLAIMVARAARRAGALLLNHTEVTALRTTHGQVSGAELIDRLDGTEFGIDAHAVVNATGPWVDTLRRLEDPTAEPSVRLSKGAHLVMRTGHRWQSALVVPVDKVRVSFAVPWEGHLLLGTTDATYTGDPATVACTQEDADQIRSELAPALRADQLNAERIAYSFAGLRVLPGRPGQDSARAPRETVVTVGPGGMISVAGGKWTTFRRIGAQVLDQVRRRLPAVVPDRTTVPVPGVAQPQAVARLLRSGVPPLPADVAEHLATHYGALSHDVLSYVRSAPKLLDRIHPDGPDIWAQAVYGHTHEWARTVDDVLRRRTTVTVRGLETPEIRQRTAQLLASPPCGSSRDSEALTG</sequence>
<dbReference type="InterPro" id="IPR036188">
    <property type="entry name" value="FAD/NAD-bd_sf"/>
</dbReference>
<comment type="similarity">
    <text evidence="2">Belongs to the FAD-dependent glycerol-3-phosphate dehydrogenase family.</text>
</comment>
<dbReference type="InterPro" id="IPR000447">
    <property type="entry name" value="G3P_DH_FAD-dep"/>
</dbReference>
<evidence type="ECO:0000259" key="6">
    <source>
        <dbReference type="Pfam" id="PF01266"/>
    </source>
</evidence>
<dbReference type="InterPro" id="IPR038299">
    <property type="entry name" value="DAO_C_sf"/>
</dbReference>
<evidence type="ECO:0000256" key="1">
    <source>
        <dbReference type="ARBA" id="ARBA00001974"/>
    </source>
</evidence>
<dbReference type="Proteomes" id="UP001250214">
    <property type="component" value="Unassembled WGS sequence"/>
</dbReference>
<name>A0ABU2H8S8_9ACTN</name>
<gene>
    <name evidence="8" type="ORF">RIF23_15505</name>
</gene>
<dbReference type="EMBL" id="JAVLVT010000007">
    <property type="protein sequence ID" value="MDS1271701.1"/>
    <property type="molecule type" value="Genomic_DNA"/>
</dbReference>
<dbReference type="RefSeq" id="WP_310913264.1">
    <property type="nucleotide sequence ID" value="NZ_JAVLVT010000007.1"/>
</dbReference>
<accession>A0ABU2H8S8</accession>
<dbReference type="Gene3D" id="1.10.8.870">
    <property type="entry name" value="Alpha-glycerophosphate oxidase, cap domain"/>
    <property type="match status" value="1"/>
</dbReference>
<feature type="domain" description="Alpha-glycerophosphate oxidase C-terminal" evidence="7">
    <location>
        <begin position="396"/>
        <end position="503"/>
    </location>
</feature>
<dbReference type="InterPro" id="IPR006076">
    <property type="entry name" value="FAD-dep_OxRdtase"/>
</dbReference>
<protein>
    <submittedName>
        <fullName evidence="8">Glycerol-3-phosphate dehydrogenase/oxidase</fullName>
        <ecNumber evidence="8">1.-.-.-</ecNumber>
    </submittedName>
</protein>
<evidence type="ECO:0000256" key="3">
    <source>
        <dbReference type="ARBA" id="ARBA00022630"/>
    </source>
</evidence>
<proteinExistence type="inferred from homology"/>
<evidence type="ECO:0000313" key="8">
    <source>
        <dbReference type="EMBL" id="MDS1271701.1"/>
    </source>
</evidence>
<dbReference type="PANTHER" id="PTHR11985">
    <property type="entry name" value="GLYCEROL-3-PHOSPHATE DEHYDROGENASE"/>
    <property type="match status" value="1"/>
</dbReference>
<keyword evidence="4" id="KW-0274">FAD</keyword>
<comment type="caution">
    <text evidence="8">The sequence shown here is derived from an EMBL/GenBank/DDBJ whole genome shotgun (WGS) entry which is preliminary data.</text>
</comment>
<dbReference type="PANTHER" id="PTHR11985:SF31">
    <property type="entry name" value="GLYCEROL-3-PHOSPHATE DEHYDROGENASE 2"/>
    <property type="match status" value="1"/>
</dbReference>
<comment type="cofactor">
    <cofactor evidence="1">
        <name>FAD</name>
        <dbReference type="ChEBI" id="CHEBI:57692"/>
    </cofactor>
</comment>
<evidence type="ECO:0000256" key="4">
    <source>
        <dbReference type="ARBA" id="ARBA00022827"/>
    </source>
</evidence>
<dbReference type="PRINTS" id="PR01001">
    <property type="entry name" value="FADG3PDH"/>
</dbReference>
<feature type="domain" description="FAD dependent oxidoreductase" evidence="6">
    <location>
        <begin position="16"/>
        <end position="370"/>
    </location>
</feature>
<dbReference type="Gene3D" id="3.50.50.60">
    <property type="entry name" value="FAD/NAD(P)-binding domain"/>
    <property type="match status" value="1"/>
</dbReference>
<dbReference type="InterPro" id="IPR031656">
    <property type="entry name" value="DAO_C"/>
</dbReference>
<evidence type="ECO:0000313" key="9">
    <source>
        <dbReference type="Proteomes" id="UP001250214"/>
    </source>
</evidence>
<dbReference type="Pfam" id="PF16901">
    <property type="entry name" value="DAO_C"/>
    <property type="match status" value="1"/>
</dbReference>
<keyword evidence="9" id="KW-1185">Reference proteome</keyword>
<keyword evidence="5 8" id="KW-0560">Oxidoreductase</keyword>
<evidence type="ECO:0000256" key="2">
    <source>
        <dbReference type="ARBA" id="ARBA00007330"/>
    </source>
</evidence>
<evidence type="ECO:0000259" key="7">
    <source>
        <dbReference type="Pfam" id="PF16901"/>
    </source>
</evidence>
<dbReference type="EC" id="1.-.-.-" evidence="8"/>
<reference evidence="9" key="1">
    <citation type="submission" date="2023-07" db="EMBL/GenBank/DDBJ databases">
        <title>Novel species in the genus Lipingzhangella isolated from Sambhar Salt Lake.</title>
        <authorList>
            <person name="Jiya N."/>
            <person name="Kajale S."/>
            <person name="Sharma A."/>
        </authorList>
    </citation>
    <scope>NUCLEOTIDE SEQUENCE [LARGE SCALE GENOMIC DNA]</scope>
    <source>
        <strain evidence="9">LS1_29</strain>
    </source>
</reference>
<dbReference type="SUPFAM" id="SSF51905">
    <property type="entry name" value="FAD/NAD(P)-binding domain"/>
    <property type="match status" value="1"/>
</dbReference>